<gene>
    <name evidence="1" type="primary">RvY_16098</name>
    <name evidence="1" type="synonym">RvY_16098.2</name>
    <name evidence="1" type="ORF">RvY_16098-2</name>
</gene>
<proteinExistence type="predicted"/>
<evidence type="ECO:0000313" key="1">
    <source>
        <dbReference type="EMBL" id="GAV06060.1"/>
    </source>
</evidence>
<comment type="caution">
    <text evidence="1">The sequence shown here is derived from an EMBL/GenBank/DDBJ whole genome shotgun (WGS) entry which is preliminary data.</text>
</comment>
<sequence length="151" mass="16511">MFAFWFEKVYFALSYDASAVGLGELRPPVREPDDEILLSVSPSLLVENPSYQESTDATEIFLTGLRQKIEQSTNMTGCNNSNSPNIVSFFLAGIPSLTTAKTHRISNTGSCIPHNGICLYRTSDSGKYRVLVPNGSVNAVVFDVPLTPKMS</sequence>
<organism evidence="1 2">
    <name type="scientific">Ramazzottius varieornatus</name>
    <name type="common">Water bear</name>
    <name type="synonym">Tardigrade</name>
    <dbReference type="NCBI Taxonomy" id="947166"/>
    <lineage>
        <taxon>Eukaryota</taxon>
        <taxon>Metazoa</taxon>
        <taxon>Ecdysozoa</taxon>
        <taxon>Tardigrada</taxon>
        <taxon>Eutardigrada</taxon>
        <taxon>Parachela</taxon>
        <taxon>Hypsibioidea</taxon>
        <taxon>Ramazzottiidae</taxon>
        <taxon>Ramazzottius</taxon>
    </lineage>
</organism>
<accession>A0A1D1VX92</accession>
<name>A0A1D1VX92_RAMVA</name>
<dbReference type="AlphaFoldDB" id="A0A1D1VX92"/>
<protein>
    <submittedName>
        <fullName evidence="1">Uncharacterized protein</fullName>
    </submittedName>
</protein>
<reference evidence="1 2" key="1">
    <citation type="journal article" date="2016" name="Nat. Commun.">
        <title>Extremotolerant tardigrade genome and improved radiotolerance of human cultured cells by tardigrade-unique protein.</title>
        <authorList>
            <person name="Hashimoto T."/>
            <person name="Horikawa D.D."/>
            <person name="Saito Y."/>
            <person name="Kuwahara H."/>
            <person name="Kozuka-Hata H."/>
            <person name="Shin-I T."/>
            <person name="Minakuchi Y."/>
            <person name="Ohishi K."/>
            <person name="Motoyama A."/>
            <person name="Aizu T."/>
            <person name="Enomoto A."/>
            <person name="Kondo K."/>
            <person name="Tanaka S."/>
            <person name="Hara Y."/>
            <person name="Koshikawa S."/>
            <person name="Sagara H."/>
            <person name="Miura T."/>
            <person name="Yokobori S."/>
            <person name="Miyagawa K."/>
            <person name="Suzuki Y."/>
            <person name="Kubo T."/>
            <person name="Oyama M."/>
            <person name="Kohara Y."/>
            <person name="Fujiyama A."/>
            <person name="Arakawa K."/>
            <person name="Katayama T."/>
            <person name="Toyoda A."/>
            <person name="Kunieda T."/>
        </authorList>
    </citation>
    <scope>NUCLEOTIDE SEQUENCE [LARGE SCALE GENOMIC DNA]</scope>
    <source>
        <strain evidence="1 2">YOKOZUNA-1</strain>
    </source>
</reference>
<dbReference type="Proteomes" id="UP000186922">
    <property type="component" value="Unassembled WGS sequence"/>
</dbReference>
<dbReference type="EMBL" id="BDGG01000013">
    <property type="protein sequence ID" value="GAV06060.1"/>
    <property type="molecule type" value="Genomic_DNA"/>
</dbReference>
<evidence type="ECO:0000313" key="2">
    <source>
        <dbReference type="Proteomes" id="UP000186922"/>
    </source>
</evidence>
<keyword evidence="2" id="KW-1185">Reference proteome</keyword>